<gene>
    <name evidence="1" type="ORF">PHYPA_001630</name>
</gene>
<keyword evidence="3" id="KW-1185">Reference proteome</keyword>
<sequence length="62" mass="7112">MKGRTNENLISKWPTLSLNAYFAILTSIQLCEQSRRLLGARFHEADSVSLENLKHNETSKFC</sequence>
<evidence type="ECO:0000313" key="2">
    <source>
        <dbReference type="EnsemblPlants" id="Pp3c1_35228V3.1"/>
    </source>
</evidence>
<reference evidence="1 3" key="1">
    <citation type="journal article" date="2008" name="Science">
        <title>The Physcomitrella genome reveals evolutionary insights into the conquest of land by plants.</title>
        <authorList>
            <person name="Rensing S."/>
            <person name="Lang D."/>
            <person name="Zimmer A."/>
            <person name="Terry A."/>
            <person name="Salamov A."/>
            <person name="Shapiro H."/>
            <person name="Nishiyama T."/>
            <person name="Perroud P.-F."/>
            <person name="Lindquist E."/>
            <person name="Kamisugi Y."/>
            <person name="Tanahashi T."/>
            <person name="Sakakibara K."/>
            <person name="Fujita T."/>
            <person name="Oishi K."/>
            <person name="Shin-I T."/>
            <person name="Kuroki Y."/>
            <person name="Toyoda A."/>
            <person name="Suzuki Y."/>
            <person name="Hashimoto A."/>
            <person name="Yamaguchi K."/>
            <person name="Sugano A."/>
            <person name="Kohara Y."/>
            <person name="Fujiyama A."/>
            <person name="Anterola A."/>
            <person name="Aoki S."/>
            <person name="Ashton N."/>
            <person name="Barbazuk W.B."/>
            <person name="Barker E."/>
            <person name="Bennetzen J."/>
            <person name="Bezanilla M."/>
            <person name="Blankenship R."/>
            <person name="Cho S.H."/>
            <person name="Dutcher S."/>
            <person name="Estelle M."/>
            <person name="Fawcett J.A."/>
            <person name="Gundlach H."/>
            <person name="Hanada K."/>
            <person name="Heyl A."/>
            <person name="Hicks K.A."/>
            <person name="Hugh J."/>
            <person name="Lohr M."/>
            <person name="Mayer K."/>
            <person name="Melkozernov A."/>
            <person name="Murata T."/>
            <person name="Nelson D."/>
            <person name="Pils B."/>
            <person name="Prigge M."/>
            <person name="Reiss B."/>
            <person name="Renner T."/>
            <person name="Rombauts S."/>
            <person name="Rushton P."/>
            <person name="Sanderfoot A."/>
            <person name="Schween G."/>
            <person name="Shiu S.-H."/>
            <person name="Stueber K."/>
            <person name="Theodoulou F.L."/>
            <person name="Tu H."/>
            <person name="Van de Peer Y."/>
            <person name="Verrier P.J."/>
            <person name="Waters E."/>
            <person name="Wood A."/>
            <person name="Yang L."/>
            <person name="Cove D."/>
            <person name="Cuming A."/>
            <person name="Hasebe M."/>
            <person name="Lucas S."/>
            <person name="Mishler D.B."/>
            <person name="Reski R."/>
            <person name="Grigoriev I."/>
            <person name="Quatrano R.S."/>
            <person name="Boore J.L."/>
        </authorList>
    </citation>
    <scope>NUCLEOTIDE SEQUENCE [LARGE SCALE GENOMIC DNA]</scope>
    <source>
        <strain evidence="2 3">cv. Gransden 2004</strain>
    </source>
</reference>
<dbReference type="EMBL" id="ABEU02000001">
    <property type="protein sequence ID" value="PNR63205.1"/>
    <property type="molecule type" value="Genomic_DNA"/>
</dbReference>
<organism evidence="1">
    <name type="scientific">Physcomitrium patens</name>
    <name type="common">Spreading-leaved earth moss</name>
    <name type="synonym">Physcomitrella patens</name>
    <dbReference type="NCBI Taxonomy" id="3218"/>
    <lineage>
        <taxon>Eukaryota</taxon>
        <taxon>Viridiplantae</taxon>
        <taxon>Streptophyta</taxon>
        <taxon>Embryophyta</taxon>
        <taxon>Bryophyta</taxon>
        <taxon>Bryophytina</taxon>
        <taxon>Bryopsida</taxon>
        <taxon>Funariidae</taxon>
        <taxon>Funariales</taxon>
        <taxon>Funariaceae</taxon>
        <taxon>Physcomitrium</taxon>
    </lineage>
</organism>
<accession>A0A2K1LAZ9</accession>
<protein>
    <submittedName>
        <fullName evidence="1 2">Uncharacterized protein</fullName>
    </submittedName>
</protein>
<evidence type="ECO:0000313" key="3">
    <source>
        <dbReference type="Proteomes" id="UP000006727"/>
    </source>
</evidence>
<reference evidence="1 3" key="2">
    <citation type="journal article" date="2018" name="Plant J.">
        <title>The Physcomitrella patens chromosome-scale assembly reveals moss genome structure and evolution.</title>
        <authorList>
            <person name="Lang D."/>
            <person name="Ullrich K.K."/>
            <person name="Murat F."/>
            <person name="Fuchs J."/>
            <person name="Jenkins J."/>
            <person name="Haas F.B."/>
            <person name="Piednoel M."/>
            <person name="Gundlach H."/>
            <person name="Van Bel M."/>
            <person name="Meyberg R."/>
            <person name="Vives C."/>
            <person name="Morata J."/>
            <person name="Symeonidi A."/>
            <person name="Hiss M."/>
            <person name="Muchero W."/>
            <person name="Kamisugi Y."/>
            <person name="Saleh O."/>
            <person name="Blanc G."/>
            <person name="Decker E.L."/>
            <person name="van Gessel N."/>
            <person name="Grimwood J."/>
            <person name="Hayes R.D."/>
            <person name="Graham S.W."/>
            <person name="Gunter L.E."/>
            <person name="McDaniel S.F."/>
            <person name="Hoernstein S.N.W."/>
            <person name="Larsson A."/>
            <person name="Li F.W."/>
            <person name="Perroud P.F."/>
            <person name="Phillips J."/>
            <person name="Ranjan P."/>
            <person name="Rokshar D.S."/>
            <person name="Rothfels C.J."/>
            <person name="Schneider L."/>
            <person name="Shu S."/>
            <person name="Stevenson D.W."/>
            <person name="Thummler F."/>
            <person name="Tillich M."/>
            <person name="Villarreal Aguilar J.C."/>
            <person name="Widiez T."/>
            <person name="Wong G.K."/>
            <person name="Wymore A."/>
            <person name="Zhang Y."/>
            <person name="Zimmer A.D."/>
            <person name="Quatrano R.S."/>
            <person name="Mayer K.F.X."/>
            <person name="Goodstein D."/>
            <person name="Casacuberta J.M."/>
            <person name="Vandepoele K."/>
            <person name="Reski R."/>
            <person name="Cuming A.C."/>
            <person name="Tuskan G.A."/>
            <person name="Maumus F."/>
            <person name="Salse J."/>
            <person name="Schmutz J."/>
            <person name="Rensing S.A."/>
        </authorList>
    </citation>
    <scope>NUCLEOTIDE SEQUENCE [LARGE SCALE GENOMIC DNA]</scope>
    <source>
        <strain evidence="2 3">cv. Gransden 2004</strain>
    </source>
</reference>
<evidence type="ECO:0000313" key="1">
    <source>
        <dbReference type="EMBL" id="PNR63205.1"/>
    </source>
</evidence>
<dbReference type="Gramene" id="Pp3c1_35228V3.1">
    <property type="protein sequence ID" value="Pp3c1_35228V3.1"/>
    <property type="gene ID" value="Pp3c1_35228"/>
</dbReference>
<dbReference type="Proteomes" id="UP000006727">
    <property type="component" value="Chromosome 1"/>
</dbReference>
<dbReference type="EnsemblPlants" id="Pp3c1_35228V3.1">
    <property type="protein sequence ID" value="Pp3c1_35228V3.1"/>
    <property type="gene ID" value="Pp3c1_35228"/>
</dbReference>
<reference evidence="2" key="3">
    <citation type="submission" date="2020-12" db="UniProtKB">
        <authorList>
            <consortium name="EnsemblPlants"/>
        </authorList>
    </citation>
    <scope>IDENTIFICATION</scope>
</reference>
<name>A0A2K1LAZ9_PHYPA</name>
<dbReference type="InParanoid" id="A0A2K1LAZ9"/>
<dbReference type="AlphaFoldDB" id="A0A2K1LAZ9"/>
<proteinExistence type="predicted"/>